<reference evidence="2 3" key="2">
    <citation type="submission" date="2018-11" db="EMBL/GenBank/DDBJ databases">
        <authorList>
            <consortium name="Pathogen Informatics"/>
        </authorList>
    </citation>
    <scope>NUCLEOTIDE SEQUENCE [LARGE SCALE GENOMIC DNA]</scope>
</reference>
<evidence type="ECO:0000313" key="3">
    <source>
        <dbReference type="Proteomes" id="UP000267096"/>
    </source>
</evidence>
<gene>
    <name evidence="2" type="ORF">ASIM_LOCUS14595</name>
</gene>
<protein>
    <submittedName>
        <fullName evidence="4">BZIP domain-containing protein</fullName>
    </submittedName>
</protein>
<dbReference type="WBParaSite" id="ASIM_0001518501-mRNA-1">
    <property type="protein sequence ID" value="ASIM_0001518501-mRNA-1"/>
    <property type="gene ID" value="ASIM_0001518501"/>
</dbReference>
<feature type="region of interest" description="Disordered" evidence="1">
    <location>
        <begin position="285"/>
        <end position="314"/>
    </location>
</feature>
<dbReference type="OrthoDB" id="10644099at2759"/>
<organism evidence="4">
    <name type="scientific">Anisakis simplex</name>
    <name type="common">Herring worm</name>
    <dbReference type="NCBI Taxonomy" id="6269"/>
    <lineage>
        <taxon>Eukaryota</taxon>
        <taxon>Metazoa</taxon>
        <taxon>Ecdysozoa</taxon>
        <taxon>Nematoda</taxon>
        <taxon>Chromadorea</taxon>
        <taxon>Rhabditida</taxon>
        <taxon>Spirurina</taxon>
        <taxon>Ascaridomorpha</taxon>
        <taxon>Ascaridoidea</taxon>
        <taxon>Anisakidae</taxon>
        <taxon>Anisakis</taxon>
        <taxon>Anisakis simplex complex</taxon>
    </lineage>
</organism>
<evidence type="ECO:0000313" key="4">
    <source>
        <dbReference type="WBParaSite" id="ASIM_0001518501-mRNA-1"/>
    </source>
</evidence>
<evidence type="ECO:0000256" key="1">
    <source>
        <dbReference type="SAM" id="MobiDB-lite"/>
    </source>
</evidence>
<name>A0A0M3K2N0_ANISI</name>
<keyword evidence="3" id="KW-1185">Reference proteome</keyword>
<proteinExistence type="predicted"/>
<feature type="region of interest" description="Disordered" evidence="1">
    <location>
        <begin position="455"/>
        <end position="478"/>
    </location>
</feature>
<accession>A0A0M3K2N0</accession>
<sequence length="478" mass="54139">MCEELSSDGVLVSDKNNVSMNIDKLISPNRRCRRRADLPPDVLAKVRERDKERKRLTRVRKQMNAINGDCSQLLHPNENAYNQSFSNKQSKTSTNDNSNEWSMKTLAMNVSNGSNRSENGYEVEDDRKANSLSVQEYLIKQTLTAEQTKDVDQKNNQNSNLSGSIYNDNIYYYYNDPNVSLPSLPAQPSNAVYNDLATAPNGCGGDSNNAPLILTKISGFEVINVAADYNNDDLSRILNGNLNDELKLQSNNSEVNGSERMNLFGHGSDANEQLKDKVANDATKADNSKGELMTDKSNEEQSVKKARRRAPRSRSVLPPDKLAFIRAIDAERKRIARTRSRLLKMKNRMTADNKSDAEAKKSRLLKQRKHAISIEDATRYGWPQLNDERKERMILQRRFEKYRIIIEKMIENEKEMCGGEVPLEILRAMVVEQAKFFSFLTQRNDSRCGRFCSMQPSSDNITTTTATAPDQQSSEPIS</sequence>
<dbReference type="EMBL" id="UYRR01031830">
    <property type="protein sequence ID" value="VDK52862.1"/>
    <property type="molecule type" value="Genomic_DNA"/>
</dbReference>
<feature type="compositionally biased region" description="Basic and acidic residues" evidence="1">
    <location>
        <begin position="285"/>
        <end position="303"/>
    </location>
</feature>
<dbReference type="Proteomes" id="UP000267096">
    <property type="component" value="Unassembled WGS sequence"/>
</dbReference>
<dbReference type="AlphaFoldDB" id="A0A0M3K2N0"/>
<evidence type="ECO:0000313" key="2">
    <source>
        <dbReference type="EMBL" id="VDK52862.1"/>
    </source>
</evidence>
<reference evidence="4" key="1">
    <citation type="submission" date="2017-02" db="UniProtKB">
        <authorList>
            <consortium name="WormBaseParasite"/>
        </authorList>
    </citation>
    <scope>IDENTIFICATION</scope>
</reference>